<sequence length="54" mass="6147">MTDKPVDPLAGVEAVRLCTKCHWRPAACKCNPDTPIDDYLHKPAVRKAMVEWLR</sequence>
<comment type="caution">
    <text evidence="1">The sequence shown here is derived from an EMBL/GenBank/DDBJ whole genome shotgun (WGS) entry which is preliminary data.</text>
</comment>
<evidence type="ECO:0000313" key="1">
    <source>
        <dbReference type="EMBL" id="KKL96653.1"/>
    </source>
</evidence>
<reference evidence="1" key="1">
    <citation type="journal article" date="2015" name="Nature">
        <title>Complex archaea that bridge the gap between prokaryotes and eukaryotes.</title>
        <authorList>
            <person name="Spang A."/>
            <person name="Saw J.H."/>
            <person name="Jorgensen S.L."/>
            <person name="Zaremba-Niedzwiedzka K."/>
            <person name="Martijn J."/>
            <person name="Lind A.E."/>
            <person name="van Eijk R."/>
            <person name="Schleper C."/>
            <person name="Guy L."/>
            <person name="Ettema T.J."/>
        </authorList>
    </citation>
    <scope>NUCLEOTIDE SEQUENCE</scope>
</reference>
<feature type="non-terminal residue" evidence="1">
    <location>
        <position position="54"/>
    </location>
</feature>
<name>A0A0F9GCY5_9ZZZZ</name>
<dbReference type="AlphaFoldDB" id="A0A0F9GCY5"/>
<accession>A0A0F9GCY5</accession>
<protein>
    <submittedName>
        <fullName evidence="1">Uncharacterized protein</fullName>
    </submittedName>
</protein>
<organism evidence="1">
    <name type="scientific">marine sediment metagenome</name>
    <dbReference type="NCBI Taxonomy" id="412755"/>
    <lineage>
        <taxon>unclassified sequences</taxon>
        <taxon>metagenomes</taxon>
        <taxon>ecological metagenomes</taxon>
    </lineage>
</organism>
<gene>
    <name evidence="1" type="ORF">LCGC14_1842370</name>
</gene>
<proteinExistence type="predicted"/>
<dbReference type="EMBL" id="LAZR01018375">
    <property type="protein sequence ID" value="KKL96653.1"/>
    <property type="molecule type" value="Genomic_DNA"/>
</dbReference>